<feature type="domain" description="Integrase catalytic" evidence="3">
    <location>
        <begin position="572"/>
        <end position="737"/>
    </location>
</feature>
<dbReference type="SUPFAM" id="SSF53098">
    <property type="entry name" value="Ribonuclease H-like"/>
    <property type="match status" value="1"/>
</dbReference>
<dbReference type="SUPFAM" id="SSF56672">
    <property type="entry name" value="DNA/RNA polymerases"/>
    <property type="match status" value="1"/>
</dbReference>
<feature type="region of interest" description="Disordered" evidence="2">
    <location>
        <begin position="207"/>
        <end position="303"/>
    </location>
</feature>
<feature type="region of interest" description="Disordered" evidence="2">
    <location>
        <begin position="320"/>
        <end position="365"/>
    </location>
</feature>
<feature type="region of interest" description="Disordered" evidence="2">
    <location>
        <begin position="845"/>
        <end position="906"/>
    </location>
</feature>
<dbReference type="Pfam" id="PF14223">
    <property type="entry name" value="Retrotran_gag_2"/>
    <property type="match status" value="1"/>
</dbReference>
<feature type="compositionally biased region" description="Polar residues" evidence="2">
    <location>
        <begin position="323"/>
        <end position="347"/>
    </location>
</feature>
<dbReference type="GO" id="GO:0004190">
    <property type="term" value="F:aspartic-type endopeptidase activity"/>
    <property type="evidence" value="ECO:0007669"/>
    <property type="project" value="UniProtKB-KW"/>
</dbReference>
<dbReference type="PANTHER" id="PTHR11439">
    <property type="entry name" value="GAG-POL-RELATED RETROTRANSPOSON"/>
    <property type="match status" value="1"/>
</dbReference>
<keyword evidence="1" id="KW-0645">Protease</keyword>
<feature type="compositionally biased region" description="Pro residues" evidence="2">
    <location>
        <begin position="874"/>
        <end position="883"/>
    </location>
</feature>
<dbReference type="InterPro" id="IPR043502">
    <property type="entry name" value="DNA/RNA_pol_sf"/>
</dbReference>
<dbReference type="InterPro" id="IPR025724">
    <property type="entry name" value="GAG-pre-integrase_dom"/>
</dbReference>
<dbReference type="InterPro" id="IPR001584">
    <property type="entry name" value="Integrase_cat-core"/>
</dbReference>
<dbReference type="InterPro" id="IPR036397">
    <property type="entry name" value="RNaseH_sf"/>
</dbReference>
<proteinExistence type="predicted"/>
<dbReference type="InterPro" id="IPR013103">
    <property type="entry name" value="RVT_2"/>
</dbReference>
<organism evidence="4 5">
    <name type="scientific">Tagetes erecta</name>
    <name type="common">African marigold</name>
    <dbReference type="NCBI Taxonomy" id="13708"/>
    <lineage>
        <taxon>Eukaryota</taxon>
        <taxon>Viridiplantae</taxon>
        <taxon>Streptophyta</taxon>
        <taxon>Embryophyta</taxon>
        <taxon>Tracheophyta</taxon>
        <taxon>Spermatophyta</taxon>
        <taxon>Magnoliopsida</taxon>
        <taxon>eudicotyledons</taxon>
        <taxon>Gunneridae</taxon>
        <taxon>Pentapetalae</taxon>
        <taxon>asterids</taxon>
        <taxon>campanulids</taxon>
        <taxon>Asterales</taxon>
        <taxon>Asteraceae</taxon>
        <taxon>Asteroideae</taxon>
        <taxon>Heliantheae alliance</taxon>
        <taxon>Tageteae</taxon>
        <taxon>Tagetes</taxon>
    </lineage>
</organism>
<gene>
    <name evidence="4" type="ORF">QVD17_08921</name>
</gene>
<dbReference type="EMBL" id="JAUHHV010000002">
    <property type="protein sequence ID" value="KAK1432035.1"/>
    <property type="molecule type" value="Genomic_DNA"/>
</dbReference>
<dbReference type="InterPro" id="IPR054722">
    <property type="entry name" value="PolX-like_BBD"/>
</dbReference>
<evidence type="ECO:0000313" key="5">
    <source>
        <dbReference type="Proteomes" id="UP001229421"/>
    </source>
</evidence>
<feature type="region of interest" description="Disordered" evidence="2">
    <location>
        <begin position="1"/>
        <end position="21"/>
    </location>
</feature>
<dbReference type="GO" id="GO:0003676">
    <property type="term" value="F:nucleic acid binding"/>
    <property type="evidence" value="ECO:0007669"/>
    <property type="project" value="InterPro"/>
</dbReference>
<evidence type="ECO:0000313" key="4">
    <source>
        <dbReference type="EMBL" id="KAK1432035.1"/>
    </source>
</evidence>
<reference evidence="4" key="1">
    <citation type="journal article" date="2023" name="bioRxiv">
        <title>Improved chromosome-level genome assembly for marigold (Tagetes erecta).</title>
        <authorList>
            <person name="Jiang F."/>
            <person name="Yuan L."/>
            <person name="Wang S."/>
            <person name="Wang H."/>
            <person name="Xu D."/>
            <person name="Wang A."/>
            <person name="Fan W."/>
        </authorList>
    </citation>
    <scope>NUCLEOTIDE SEQUENCE</scope>
    <source>
        <strain evidence="4">WSJ</strain>
        <tissue evidence="4">Leaf</tissue>
    </source>
</reference>
<name>A0AAD8KYE6_TARER</name>
<dbReference type="InterPro" id="IPR057670">
    <property type="entry name" value="SH3_retrovirus"/>
</dbReference>
<feature type="compositionally biased region" description="Low complexity" evidence="2">
    <location>
        <begin position="232"/>
        <end position="241"/>
    </location>
</feature>
<keyword evidence="5" id="KW-1185">Reference proteome</keyword>
<dbReference type="InterPro" id="IPR012337">
    <property type="entry name" value="RNaseH-like_sf"/>
</dbReference>
<feature type="compositionally biased region" description="Polar residues" evidence="2">
    <location>
        <begin position="852"/>
        <end position="866"/>
    </location>
</feature>
<comment type="caution">
    <text evidence="4">The sequence shown here is derived from an EMBL/GenBank/DDBJ whole genome shotgun (WGS) entry which is preliminary data.</text>
</comment>
<feature type="compositionally biased region" description="Basic residues" evidence="2">
    <location>
        <begin position="271"/>
        <end position="280"/>
    </location>
</feature>
<protein>
    <recommendedName>
        <fullName evidence="3">Integrase catalytic domain-containing protein</fullName>
    </recommendedName>
</protein>
<dbReference type="PANTHER" id="PTHR11439:SF524">
    <property type="entry name" value="RNA-DIRECTED DNA POLYMERASE, PROTEIN KINASE RLK-PELLE-DLSV FAMILY"/>
    <property type="match status" value="1"/>
</dbReference>
<dbReference type="Pfam" id="PF13976">
    <property type="entry name" value="gag_pre-integrs"/>
    <property type="match status" value="1"/>
</dbReference>
<dbReference type="Pfam" id="PF22936">
    <property type="entry name" value="Pol_BBD"/>
    <property type="match status" value="1"/>
</dbReference>
<dbReference type="Pfam" id="PF00665">
    <property type="entry name" value="rve"/>
    <property type="match status" value="1"/>
</dbReference>
<dbReference type="Pfam" id="PF07727">
    <property type="entry name" value="RVT_2"/>
    <property type="match status" value="1"/>
</dbReference>
<dbReference type="Pfam" id="PF25597">
    <property type="entry name" value="SH3_retrovirus"/>
    <property type="match status" value="1"/>
</dbReference>
<accession>A0AAD8KYE6</accession>
<dbReference type="CDD" id="cd09272">
    <property type="entry name" value="RNase_HI_RT_Ty1"/>
    <property type="match status" value="1"/>
</dbReference>
<sequence>MSDKEKQSSSSPPDANKPLHPVYSINNIHTKIRTLDGVKITYSTWVKLFKLNARGFDVLNHIDGTPPPAKTDETYEEWAKIDAIVLQWIYVTVTDELLKRVLTSESTAQEAWNKMQTIFLNNKNSRAASLEHAFSTMTLASCSSLTDYFQKLKEISEQLNDVDHPVTESRLVLQMVRGLPPEYDTVAAFINQSQTTWDDAIQMVDNEQRRQASRPTAPASASHTVLAAPGHQPQSPSNTNTPNPPPSAHPAQNFSTNAPRQSNRGRGGRDRFHRGGRGRGRYYGGGYQNYTQHGYGPPRSNTQQNQNYWWASIPPCPHPAQSPWHTSWSRPGSYNQTNHVQQPTASPQAHFAGYGPPPQYQSATTPFQAVNPLEPTDLGAALSTLTMNPSDQQWYMDTGASSHITSNPGKINIPISNSINANIFVGNGHSLPITGSGNGFHQIPNKTFHLNNILCAPDVIKDLLSVRKFTRDNHVKIEFDPNGFTLKDLQTGHPISRHDSTGDLYPFTPPTQAFLTPSSNKWHERLGHPGSQVLQFMSSHFNFPCNKDSFAFCDSCHRSNSKRLPFYESHSFTFAPFDIIHCDLWTSPVHSNSSYKYYMVLVDNYSNYVWVYPLKFKSETFSTFVKFHKLIRTPFQKKIKTFQCDLGGEFDNNQFHNFATQNGLVFRFSCPQTSSQNGRSERMIRRLNDIIRTLLVHAHLPPVFWVEALHTAAYLHNILPTKRLNFNTPTFALFHCHPTYDHLRVLGCACYPNMSATQPHKLHPRSVQCIFLGYPPNFRGYRCFDPQTGKVYISRHVEFDESTFPFPTIVPSTSYTFLDEDPITLPTYQFPSTSSPIPPQIPVTHHTPYSPPLNNSSTTTNVQSPLAESHAPLNHPPNNPTHPLPSNNHPMTTRSKAGITKPNPKFALHTTNHKISPLPPSPHKALQDPNWQRAMLDEYKALIENDTWELVPRPSSHPVIRCMWLFRHKFKPDGNLDRYKARLVVNGKSQTVGIDCADTFSPVVKPATIRTVLSIALSRGWAINQLDVKNAFLHGNLEETVFMHQPPGFVDPSRPNFVCRLRKSLYGLKQAPRAWFTRFSTFLTSHGFKGSLCDTSLFIYQSGDQVAYLLLYVDDIILTASSPTLLSHFIQLLSTEFSMTDMGALHHFLGITVTRDRHGMFLSQSQYAKDILHRANMDACKPCATPVDTASKLSLTDGELLPDGSIYRSLAGALQYLTFTRPDISYAVQQVCLFMHAPREPHFNFMKRILRYLQGTIDYGIRLHASPSTSLTAYSDADWGGCPDSRRSTSGYCVYMGNNLLSWSSKRQPTVSRSSAKAEYRGVANAVAETSWLRNLLLELGVSIHRATLIYCDNISAVYLSENPVQHQRTKHVEIDLHFVREKVKLGHVRVLHVPSEFQYADIFTKGLSRQLFESFRSSLNVHSVSRSN</sequence>
<keyword evidence="1" id="KW-0378">Hydrolase</keyword>
<evidence type="ECO:0000256" key="2">
    <source>
        <dbReference type="SAM" id="MobiDB-lite"/>
    </source>
</evidence>
<dbReference type="Gene3D" id="3.30.420.10">
    <property type="entry name" value="Ribonuclease H-like superfamily/Ribonuclease H"/>
    <property type="match status" value="1"/>
</dbReference>
<evidence type="ECO:0000256" key="1">
    <source>
        <dbReference type="ARBA" id="ARBA00022750"/>
    </source>
</evidence>
<keyword evidence="1" id="KW-0064">Aspartyl protease</keyword>
<dbReference type="GO" id="GO:0015074">
    <property type="term" value="P:DNA integration"/>
    <property type="evidence" value="ECO:0007669"/>
    <property type="project" value="InterPro"/>
</dbReference>
<evidence type="ECO:0000259" key="3">
    <source>
        <dbReference type="PROSITE" id="PS50994"/>
    </source>
</evidence>
<dbReference type="PROSITE" id="PS50994">
    <property type="entry name" value="INTEGRASE"/>
    <property type="match status" value="1"/>
</dbReference>
<dbReference type="Proteomes" id="UP001229421">
    <property type="component" value="Unassembled WGS sequence"/>
</dbReference>
<feature type="compositionally biased region" description="Polar residues" evidence="2">
    <location>
        <begin position="250"/>
        <end position="262"/>
    </location>
</feature>